<dbReference type="Gene3D" id="3.40.50.1820">
    <property type="entry name" value="alpha/beta hydrolase"/>
    <property type="match status" value="1"/>
</dbReference>
<dbReference type="AlphaFoldDB" id="A0A1Z5TFU6"/>
<comment type="caution">
    <text evidence="2">The sequence shown here is derived from an EMBL/GenBank/DDBJ whole genome shotgun (WGS) entry which is preliminary data.</text>
</comment>
<protein>
    <recommendedName>
        <fullName evidence="1">AB hydrolase-1 domain-containing protein</fullName>
    </recommendedName>
</protein>
<dbReference type="Pfam" id="PF12697">
    <property type="entry name" value="Abhydrolase_6"/>
    <property type="match status" value="1"/>
</dbReference>
<name>A0A1Z5TFU6_HORWE</name>
<feature type="domain" description="AB hydrolase-1" evidence="1">
    <location>
        <begin position="64"/>
        <end position="177"/>
    </location>
</feature>
<gene>
    <name evidence="2" type="ORF">BTJ68_05596</name>
</gene>
<accession>A0A1Z5TFU6</accession>
<organism evidence="2 3">
    <name type="scientific">Hortaea werneckii EXF-2000</name>
    <dbReference type="NCBI Taxonomy" id="1157616"/>
    <lineage>
        <taxon>Eukaryota</taxon>
        <taxon>Fungi</taxon>
        <taxon>Dikarya</taxon>
        <taxon>Ascomycota</taxon>
        <taxon>Pezizomycotina</taxon>
        <taxon>Dothideomycetes</taxon>
        <taxon>Dothideomycetidae</taxon>
        <taxon>Mycosphaerellales</taxon>
        <taxon>Teratosphaeriaceae</taxon>
        <taxon>Hortaea</taxon>
    </lineage>
</organism>
<sequence>MDDAIALLCRANFHRILWLPETPAHGKLRVTYSTTSNFHNAGLAVILFCGPLFGNRWNAVMIDRMASAHSVRVVCVDRPGMGGSTPVRLDVRVNVWLETVPAILKALDVEHVSLMCHSIGTIYALNTMYMLRDILDPQHPYVAFVAPWVHNDHSRATLMRIASALPSSWIDSWDTINRFLLDNVMPVFSWSSGAMASMSSAVPPEPGTDDSSDMTVGQRYGVSEEAGKCIEKLLMKYWLSESTIAANEEALLGLKKGRPSDWGVCDNYEAFVQMCAQQEQQRGTANLDRDKLHVQMYFAENDIMIGEGGREYFHKSWEQSGVEGLIDVKSRSLPGTNHDTAILDPNKGALKHIFEQVAKTKRQPAPSP</sequence>
<dbReference type="Proteomes" id="UP000194280">
    <property type="component" value="Unassembled WGS sequence"/>
</dbReference>
<dbReference type="EMBL" id="MUNK01000052">
    <property type="protein sequence ID" value="OTA34884.1"/>
    <property type="molecule type" value="Genomic_DNA"/>
</dbReference>
<dbReference type="VEuPathDB" id="FungiDB:BTJ68_05596"/>
<dbReference type="OrthoDB" id="294702at2759"/>
<evidence type="ECO:0000313" key="3">
    <source>
        <dbReference type="Proteomes" id="UP000194280"/>
    </source>
</evidence>
<keyword evidence="3" id="KW-1185">Reference proteome</keyword>
<reference evidence="2 3" key="1">
    <citation type="submission" date="2017-01" db="EMBL/GenBank/DDBJ databases">
        <title>The recent genome duplication of the halophilic yeast Hortaea werneckii: insights from long-read sequencing.</title>
        <authorList>
            <person name="Sinha S."/>
            <person name="Flibotte S."/>
            <person name="Neira M."/>
            <person name="Lenassi M."/>
            <person name="Gostincar C."/>
            <person name="Stajich J.E."/>
            <person name="Nislow C.E."/>
        </authorList>
    </citation>
    <scope>NUCLEOTIDE SEQUENCE [LARGE SCALE GENOMIC DNA]</scope>
    <source>
        <strain evidence="2 3">EXF-2000</strain>
    </source>
</reference>
<proteinExistence type="predicted"/>
<dbReference type="InterPro" id="IPR029058">
    <property type="entry name" value="AB_hydrolase_fold"/>
</dbReference>
<evidence type="ECO:0000313" key="2">
    <source>
        <dbReference type="EMBL" id="OTA34884.1"/>
    </source>
</evidence>
<dbReference type="SUPFAM" id="SSF53474">
    <property type="entry name" value="alpha/beta-Hydrolases"/>
    <property type="match status" value="1"/>
</dbReference>
<dbReference type="STRING" id="1157616.A0A1Z5TFU6"/>
<dbReference type="InParanoid" id="A0A1Z5TFU6"/>
<evidence type="ECO:0000259" key="1">
    <source>
        <dbReference type="Pfam" id="PF12697"/>
    </source>
</evidence>
<dbReference type="InterPro" id="IPR000073">
    <property type="entry name" value="AB_hydrolase_1"/>
</dbReference>